<dbReference type="EMBL" id="JAQFWQ010000022">
    <property type="protein sequence ID" value="MDA2811011.1"/>
    <property type="molecule type" value="Genomic_DNA"/>
</dbReference>
<proteinExistence type="predicted"/>
<gene>
    <name evidence="1" type="ORF">O4J56_10220</name>
</gene>
<protein>
    <submittedName>
        <fullName evidence="1">Type II toxin-antitoxin system RelE/ParE family toxin</fullName>
    </submittedName>
</protein>
<sequence>MKWQVVLLAPVEDWFLTLTNAAPDVANKVEEAIDVLSEAGPDLGRPLADRVHNSSLHNLKELRPRTPPGTSIRILFIFDPEREAILLVAGDKAGSWNRWYQEAVPLAEKRYAEYREATP</sequence>
<keyword evidence="2" id="KW-1185">Reference proteome</keyword>
<name>A0ABT4U2U6_9ACTN</name>
<accession>A0ABT4U2U6</accession>
<dbReference type="RefSeq" id="WP_270685452.1">
    <property type="nucleotide sequence ID" value="NZ_JAQFWQ010000022.1"/>
</dbReference>
<dbReference type="Proteomes" id="UP001527866">
    <property type="component" value="Unassembled WGS sequence"/>
</dbReference>
<reference evidence="1 2" key="1">
    <citation type="submission" date="2023-01" db="EMBL/GenBank/DDBJ databases">
        <title>Draft genome sequence of Nocardiopsis sp. RSe5-2 isolated from halophytes.</title>
        <authorList>
            <person name="Duangmal K."/>
            <person name="Chantavorakit T."/>
        </authorList>
    </citation>
    <scope>NUCLEOTIDE SEQUENCE [LARGE SCALE GENOMIC DNA]</scope>
    <source>
        <strain evidence="1 2">RSe5-2</strain>
    </source>
</reference>
<evidence type="ECO:0000313" key="1">
    <source>
        <dbReference type="EMBL" id="MDA2811011.1"/>
    </source>
</evidence>
<comment type="caution">
    <text evidence="1">The sequence shown here is derived from an EMBL/GenBank/DDBJ whole genome shotgun (WGS) entry which is preliminary data.</text>
</comment>
<dbReference type="InterPro" id="IPR009241">
    <property type="entry name" value="HigB-like"/>
</dbReference>
<organism evidence="1 2">
    <name type="scientific">Nocardiopsis endophytica</name>
    <dbReference type="NCBI Taxonomy" id="3018445"/>
    <lineage>
        <taxon>Bacteria</taxon>
        <taxon>Bacillati</taxon>
        <taxon>Actinomycetota</taxon>
        <taxon>Actinomycetes</taxon>
        <taxon>Streptosporangiales</taxon>
        <taxon>Nocardiopsidaceae</taxon>
        <taxon>Nocardiopsis</taxon>
    </lineage>
</organism>
<evidence type="ECO:0000313" key="2">
    <source>
        <dbReference type="Proteomes" id="UP001527866"/>
    </source>
</evidence>
<dbReference type="Pfam" id="PF05973">
    <property type="entry name" value="Gp49"/>
    <property type="match status" value="1"/>
</dbReference>